<accession>A0A0A1W192</accession>
<protein>
    <submittedName>
        <fullName evidence="1">Uncharacterized protein</fullName>
    </submittedName>
</protein>
<organism evidence="1 2">
    <name type="scientific">Microcystis aeruginosa NIES-44</name>
    <dbReference type="NCBI Taxonomy" id="449439"/>
    <lineage>
        <taxon>Bacteria</taxon>
        <taxon>Bacillati</taxon>
        <taxon>Cyanobacteriota</taxon>
        <taxon>Cyanophyceae</taxon>
        <taxon>Oscillatoriophycideae</taxon>
        <taxon>Chroococcales</taxon>
        <taxon>Microcystaceae</taxon>
        <taxon>Microcystis</taxon>
    </lineage>
</organism>
<dbReference type="AlphaFoldDB" id="A0A0A1W192"/>
<proteinExistence type="predicted"/>
<reference evidence="2" key="1">
    <citation type="journal article" date="2015" name="Genome">
        <title>Whole Genome Sequence of the Non-Microcystin-Producing Microcystis aeruginosa Strain NIES-44.</title>
        <authorList>
            <person name="Okano K."/>
            <person name="Miyata N."/>
            <person name="Ozaki Y."/>
        </authorList>
    </citation>
    <scope>NUCLEOTIDE SEQUENCE [LARGE SCALE GENOMIC DNA]</scope>
    <source>
        <strain evidence="2">NIES-44</strain>
    </source>
</reference>
<dbReference type="Proteomes" id="UP000030321">
    <property type="component" value="Unassembled WGS sequence"/>
</dbReference>
<evidence type="ECO:0000313" key="2">
    <source>
        <dbReference type="Proteomes" id="UP000030321"/>
    </source>
</evidence>
<gene>
    <name evidence="1" type="ORF">N44_04358</name>
</gene>
<dbReference type="EMBL" id="BBPA01000072">
    <property type="protein sequence ID" value="GAL95503.1"/>
    <property type="molecule type" value="Genomic_DNA"/>
</dbReference>
<evidence type="ECO:0000313" key="1">
    <source>
        <dbReference type="EMBL" id="GAL95503.1"/>
    </source>
</evidence>
<comment type="caution">
    <text evidence="1">The sequence shown here is derived from an EMBL/GenBank/DDBJ whole genome shotgun (WGS) entry which is preliminary data.</text>
</comment>
<name>A0A0A1W192_MICAE</name>
<sequence length="45" mass="5174">MHYAMVDFSVLFWSFQGLACLETIAKSRLSLLAKPNTFANYPFFP</sequence>